<reference evidence="2" key="1">
    <citation type="journal article" date="2022" name="bioRxiv">
        <title>Sequencing and chromosome-scale assembly of the giantPleurodeles waltlgenome.</title>
        <authorList>
            <person name="Brown T."/>
            <person name="Elewa A."/>
            <person name="Iarovenko S."/>
            <person name="Subramanian E."/>
            <person name="Araus A.J."/>
            <person name="Petzold A."/>
            <person name="Susuki M."/>
            <person name="Suzuki K.-i.T."/>
            <person name="Hayashi T."/>
            <person name="Toyoda A."/>
            <person name="Oliveira C."/>
            <person name="Osipova E."/>
            <person name="Leigh N.D."/>
            <person name="Simon A."/>
            <person name="Yun M.H."/>
        </authorList>
    </citation>
    <scope>NUCLEOTIDE SEQUENCE</scope>
    <source>
        <strain evidence="2">20211129_DDA</strain>
        <tissue evidence="2">Liver</tissue>
    </source>
</reference>
<keyword evidence="3" id="KW-1185">Reference proteome</keyword>
<feature type="region of interest" description="Disordered" evidence="1">
    <location>
        <begin position="40"/>
        <end position="127"/>
    </location>
</feature>
<dbReference type="Proteomes" id="UP001066276">
    <property type="component" value="Chromosome 9"/>
</dbReference>
<proteinExistence type="predicted"/>
<evidence type="ECO:0000256" key="1">
    <source>
        <dbReference type="SAM" id="MobiDB-lite"/>
    </source>
</evidence>
<protein>
    <submittedName>
        <fullName evidence="2">Uncharacterized protein</fullName>
    </submittedName>
</protein>
<sequence length="127" mass="13395">MNTRVPRRECDQCPQRLAQESGRCAATVITCFSLPLREHVLPGADNAPPTRAARARALQPPGRCPTSSNAAEEGSRWPATTKAPAPSSHQQENTLPRASATGAPGTRATQVRAPTTPGKAPVPELPN</sequence>
<name>A0AAV7MZ00_PLEWA</name>
<organism evidence="2 3">
    <name type="scientific">Pleurodeles waltl</name>
    <name type="common">Iberian ribbed newt</name>
    <dbReference type="NCBI Taxonomy" id="8319"/>
    <lineage>
        <taxon>Eukaryota</taxon>
        <taxon>Metazoa</taxon>
        <taxon>Chordata</taxon>
        <taxon>Craniata</taxon>
        <taxon>Vertebrata</taxon>
        <taxon>Euteleostomi</taxon>
        <taxon>Amphibia</taxon>
        <taxon>Batrachia</taxon>
        <taxon>Caudata</taxon>
        <taxon>Salamandroidea</taxon>
        <taxon>Salamandridae</taxon>
        <taxon>Pleurodelinae</taxon>
        <taxon>Pleurodeles</taxon>
    </lineage>
</organism>
<dbReference type="AlphaFoldDB" id="A0AAV7MZ00"/>
<feature type="compositionally biased region" description="Low complexity" evidence="1">
    <location>
        <begin position="44"/>
        <end position="61"/>
    </location>
</feature>
<dbReference type="EMBL" id="JANPWB010000013">
    <property type="protein sequence ID" value="KAJ1108249.1"/>
    <property type="molecule type" value="Genomic_DNA"/>
</dbReference>
<accession>A0AAV7MZ00</accession>
<comment type="caution">
    <text evidence="2">The sequence shown here is derived from an EMBL/GenBank/DDBJ whole genome shotgun (WGS) entry which is preliminary data.</text>
</comment>
<gene>
    <name evidence="2" type="ORF">NDU88_005630</name>
</gene>
<evidence type="ECO:0000313" key="3">
    <source>
        <dbReference type="Proteomes" id="UP001066276"/>
    </source>
</evidence>
<evidence type="ECO:0000313" key="2">
    <source>
        <dbReference type="EMBL" id="KAJ1108249.1"/>
    </source>
</evidence>
<feature type="compositionally biased region" description="Polar residues" evidence="1">
    <location>
        <begin position="87"/>
        <end position="96"/>
    </location>
</feature>